<reference evidence="4" key="1">
    <citation type="submission" date="2021-01" db="EMBL/GenBank/DDBJ databases">
        <title>Whole genome shotgun sequence of Virgisporangium aliadipatigenens NBRC 105644.</title>
        <authorList>
            <person name="Komaki H."/>
            <person name="Tamura T."/>
        </authorList>
    </citation>
    <scope>NUCLEOTIDE SEQUENCE</scope>
    <source>
        <strain evidence="4">NBRC 105644</strain>
    </source>
</reference>
<evidence type="ECO:0000256" key="2">
    <source>
        <dbReference type="ARBA" id="ARBA00023163"/>
    </source>
</evidence>
<dbReference type="EMBL" id="BOPF01000029">
    <property type="protein sequence ID" value="GIJ49573.1"/>
    <property type="molecule type" value="Genomic_DNA"/>
</dbReference>
<dbReference type="Proteomes" id="UP000619260">
    <property type="component" value="Unassembled WGS sequence"/>
</dbReference>
<dbReference type="RefSeq" id="WP_203903046.1">
    <property type="nucleotide sequence ID" value="NZ_BOPF01000029.1"/>
</dbReference>
<dbReference type="SMART" id="SM00421">
    <property type="entry name" value="HTH_LUXR"/>
    <property type="match status" value="1"/>
</dbReference>
<name>A0A8J4DU07_9ACTN</name>
<dbReference type="InterPro" id="IPR000792">
    <property type="entry name" value="Tscrpt_reg_LuxR_C"/>
</dbReference>
<keyword evidence="5" id="KW-1185">Reference proteome</keyword>
<feature type="domain" description="HTH luxR-type" evidence="3">
    <location>
        <begin position="266"/>
        <end position="323"/>
    </location>
</feature>
<gene>
    <name evidence="4" type="ORF">Val02_64590</name>
</gene>
<dbReference type="SUPFAM" id="SSF55781">
    <property type="entry name" value="GAF domain-like"/>
    <property type="match status" value="1"/>
</dbReference>
<dbReference type="Gene3D" id="1.10.10.10">
    <property type="entry name" value="Winged helix-like DNA-binding domain superfamily/Winged helix DNA-binding domain"/>
    <property type="match status" value="1"/>
</dbReference>
<comment type="caution">
    <text evidence="4">The sequence shown here is derived from an EMBL/GenBank/DDBJ whole genome shotgun (WGS) entry which is preliminary data.</text>
</comment>
<sequence length="343" mass="36243">MGELPPGGLRAAIEITQIVSMPGGILQRAEALLEPLRRIVPFEGAWLSLLDPERREQPPLVARGYPAALVRYMSGPGGVAEIELLGLNRNSGATRLADLPVHLDEVRSWADYLAPAGFRGGLVAGLFTPDGRYLGMLGLNTDTAAHPTEAARDLIAALVPVIAQAIDPMRAIGAAARIIHDAQAAVVLTRAGRTLPLHGMPPHRLLSPGSAVLTVAAEHLADNAEVATFLCPDGGQRLARITVISCAGQPARHLAGVLVVSPPGDLHGLTTDDLEILGLLAEDRSVPRIGAALDLPLPTITDRIAHILTTLAAPSRTAAVMRAIRRGLYIPRPLATWGARRRQ</sequence>
<protein>
    <recommendedName>
        <fullName evidence="3">HTH luxR-type domain-containing protein</fullName>
    </recommendedName>
</protein>
<keyword evidence="2" id="KW-0804">Transcription</keyword>
<evidence type="ECO:0000256" key="1">
    <source>
        <dbReference type="ARBA" id="ARBA00023015"/>
    </source>
</evidence>
<organism evidence="4 5">
    <name type="scientific">Virgisporangium aliadipatigenens</name>
    <dbReference type="NCBI Taxonomy" id="741659"/>
    <lineage>
        <taxon>Bacteria</taxon>
        <taxon>Bacillati</taxon>
        <taxon>Actinomycetota</taxon>
        <taxon>Actinomycetes</taxon>
        <taxon>Micromonosporales</taxon>
        <taxon>Micromonosporaceae</taxon>
        <taxon>Virgisporangium</taxon>
    </lineage>
</organism>
<accession>A0A8J4DU07</accession>
<evidence type="ECO:0000313" key="4">
    <source>
        <dbReference type="EMBL" id="GIJ49573.1"/>
    </source>
</evidence>
<keyword evidence="1" id="KW-0805">Transcription regulation</keyword>
<proteinExistence type="predicted"/>
<dbReference type="Gene3D" id="3.30.450.40">
    <property type="match status" value="1"/>
</dbReference>
<dbReference type="SUPFAM" id="SSF46894">
    <property type="entry name" value="C-terminal effector domain of the bipartite response regulators"/>
    <property type="match status" value="1"/>
</dbReference>
<dbReference type="InterPro" id="IPR029016">
    <property type="entry name" value="GAF-like_dom_sf"/>
</dbReference>
<dbReference type="GO" id="GO:0003677">
    <property type="term" value="F:DNA binding"/>
    <property type="evidence" value="ECO:0007669"/>
    <property type="project" value="InterPro"/>
</dbReference>
<dbReference type="AlphaFoldDB" id="A0A8J4DU07"/>
<evidence type="ECO:0000313" key="5">
    <source>
        <dbReference type="Proteomes" id="UP000619260"/>
    </source>
</evidence>
<dbReference type="GO" id="GO:0006355">
    <property type="term" value="P:regulation of DNA-templated transcription"/>
    <property type="evidence" value="ECO:0007669"/>
    <property type="project" value="InterPro"/>
</dbReference>
<dbReference type="InterPro" id="IPR036388">
    <property type="entry name" value="WH-like_DNA-bd_sf"/>
</dbReference>
<evidence type="ECO:0000259" key="3">
    <source>
        <dbReference type="SMART" id="SM00421"/>
    </source>
</evidence>
<dbReference type="InterPro" id="IPR016032">
    <property type="entry name" value="Sig_transdc_resp-reg_C-effctor"/>
</dbReference>